<comment type="similarity">
    <text evidence="1">Belongs to the Gfo/Idh/MocA family.</text>
</comment>
<feature type="domain" description="Gfo/Idh/MocA-like oxidoreductase C-terminal" evidence="3">
    <location>
        <begin position="129"/>
        <end position="375"/>
    </location>
</feature>
<dbReference type="SUPFAM" id="SSF51735">
    <property type="entry name" value="NAD(P)-binding Rossmann-fold domains"/>
    <property type="match status" value="1"/>
</dbReference>
<dbReference type="Pfam" id="PF02894">
    <property type="entry name" value="GFO_IDH_MocA_C"/>
    <property type="match status" value="1"/>
</dbReference>
<feature type="domain" description="Gfo/Idh/MocA-like oxidoreductase N-terminal" evidence="2">
    <location>
        <begin position="4"/>
        <end position="115"/>
    </location>
</feature>
<dbReference type="RefSeq" id="WP_344240875.1">
    <property type="nucleotide sequence ID" value="NZ_BAAAPH010000034.1"/>
</dbReference>
<accession>A0ABN2EDX5</accession>
<dbReference type="PANTHER" id="PTHR43377:SF2">
    <property type="entry name" value="BINDING ROSSMANN FOLD OXIDOREDUCTASE, PUTATIVE (AFU_ORTHOLOGUE AFUA_4G00560)-RELATED"/>
    <property type="match status" value="1"/>
</dbReference>
<evidence type="ECO:0000313" key="5">
    <source>
        <dbReference type="Proteomes" id="UP001501705"/>
    </source>
</evidence>
<evidence type="ECO:0000256" key="1">
    <source>
        <dbReference type="ARBA" id="ARBA00010928"/>
    </source>
</evidence>
<sequence>MTALGVIGYGNRAGNVLHVLREADPRVSIAAVADPHADHGRAPDARWFDSAEDMLASVALDGVLIGTRCDLHAPMAATVLRRGLPLFLEKPVAIDRDQLTELRRAALGASAPVVVSFPLRMAAVIRRVKALLEAGAIGELGQVQAVNNVPEYGVEAYYHGWMRDEAITGGLWLQKATHDFDYLNYLVGAQPVEVTALESKTFFRGDQPAGLLCRDCELAGDCPESPVNVAARDDLVGNVPPEAWRCAFGVDTGNHDSASAIVRYESGVQVAYSQNFYSRKGAARRGATLIGYRGTLRFDFYSGVIEVEDHFTGAVRKEQTSTEEAHFGGDAAMAAAFLAACRGEQNDSSPLSAGILSVAMCLAARESCRTARVVRVSDQLPELTAAAAR</sequence>
<comment type="caution">
    <text evidence="4">The sequence shown here is derived from an EMBL/GenBank/DDBJ whole genome shotgun (WGS) entry which is preliminary data.</text>
</comment>
<dbReference type="EMBL" id="BAAAPH010000034">
    <property type="protein sequence ID" value="GAA1604341.1"/>
    <property type="molecule type" value="Genomic_DNA"/>
</dbReference>
<evidence type="ECO:0008006" key="6">
    <source>
        <dbReference type="Google" id="ProtNLM"/>
    </source>
</evidence>
<protein>
    <recommendedName>
        <fullName evidence="6">Gfo/Idh/MocA family oxidoreductase</fullName>
    </recommendedName>
</protein>
<dbReference type="Proteomes" id="UP001501705">
    <property type="component" value="Unassembled WGS sequence"/>
</dbReference>
<organism evidence="4 5">
    <name type="scientific">Kribbella hippodromi</name>
    <dbReference type="NCBI Taxonomy" id="434347"/>
    <lineage>
        <taxon>Bacteria</taxon>
        <taxon>Bacillati</taxon>
        <taxon>Actinomycetota</taxon>
        <taxon>Actinomycetes</taxon>
        <taxon>Propionibacteriales</taxon>
        <taxon>Kribbellaceae</taxon>
        <taxon>Kribbella</taxon>
    </lineage>
</organism>
<gene>
    <name evidence="4" type="ORF">GCM10009804_70840</name>
</gene>
<dbReference type="Gene3D" id="3.30.360.10">
    <property type="entry name" value="Dihydrodipicolinate Reductase, domain 2"/>
    <property type="match status" value="1"/>
</dbReference>
<dbReference type="InterPro" id="IPR036291">
    <property type="entry name" value="NAD(P)-bd_dom_sf"/>
</dbReference>
<evidence type="ECO:0000259" key="2">
    <source>
        <dbReference type="Pfam" id="PF01408"/>
    </source>
</evidence>
<reference evidence="4 5" key="1">
    <citation type="journal article" date="2019" name="Int. J. Syst. Evol. Microbiol.">
        <title>The Global Catalogue of Microorganisms (GCM) 10K type strain sequencing project: providing services to taxonomists for standard genome sequencing and annotation.</title>
        <authorList>
            <consortium name="The Broad Institute Genomics Platform"/>
            <consortium name="The Broad Institute Genome Sequencing Center for Infectious Disease"/>
            <person name="Wu L."/>
            <person name="Ma J."/>
        </authorList>
    </citation>
    <scope>NUCLEOTIDE SEQUENCE [LARGE SCALE GENOMIC DNA]</scope>
    <source>
        <strain evidence="4 5">JCM 15572</strain>
    </source>
</reference>
<proteinExistence type="inferred from homology"/>
<dbReference type="Gene3D" id="3.40.50.720">
    <property type="entry name" value="NAD(P)-binding Rossmann-like Domain"/>
    <property type="match status" value="1"/>
</dbReference>
<dbReference type="Pfam" id="PF01408">
    <property type="entry name" value="GFO_IDH_MocA"/>
    <property type="match status" value="1"/>
</dbReference>
<dbReference type="InterPro" id="IPR000683">
    <property type="entry name" value="Gfo/Idh/MocA-like_OxRdtase_N"/>
</dbReference>
<dbReference type="PANTHER" id="PTHR43377">
    <property type="entry name" value="BILIVERDIN REDUCTASE A"/>
    <property type="match status" value="1"/>
</dbReference>
<name>A0ABN2EDX5_9ACTN</name>
<evidence type="ECO:0000259" key="3">
    <source>
        <dbReference type="Pfam" id="PF02894"/>
    </source>
</evidence>
<dbReference type="InterPro" id="IPR051450">
    <property type="entry name" value="Gfo/Idh/MocA_Oxidoreductases"/>
</dbReference>
<dbReference type="InterPro" id="IPR004104">
    <property type="entry name" value="Gfo/Idh/MocA-like_OxRdtase_C"/>
</dbReference>
<keyword evidence="5" id="KW-1185">Reference proteome</keyword>
<evidence type="ECO:0000313" key="4">
    <source>
        <dbReference type="EMBL" id="GAA1604341.1"/>
    </source>
</evidence>
<dbReference type="SUPFAM" id="SSF55347">
    <property type="entry name" value="Glyceraldehyde-3-phosphate dehydrogenase-like, C-terminal domain"/>
    <property type="match status" value="1"/>
</dbReference>